<keyword evidence="3" id="KW-1185">Reference proteome</keyword>
<evidence type="ECO:0000256" key="1">
    <source>
        <dbReference type="SAM" id="Phobius"/>
    </source>
</evidence>
<organism evidence="3">
    <name type="scientific">Laccaria bicolor (strain S238N-H82 / ATCC MYA-4686)</name>
    <name type="common">Bicoloured deceiver</name>
    <name type="synonym">Laccaria laccata var. bicolor</name>
    <dbReference type="NCBI Taxonomy" id="486041"/>
    <lineage>
        <taxon>Eukaryota</taxon>
        <taxon>Fungi</taxon>
        <taxon>Dikarya</taxon>
        <taxon>Basidiomycota</taxon>
        <taxon>Agaricomycotina</taxon>
        <taxon>Agaricomycetes</taxon>
        <taxon>Agaricomycetidae</taxon>
        <taxon>Agaricales</taxon>
        <taxon>Agaricineae</taxon>
        <taxon>Hydnangiaceae</taxon>
        <taxon>Laccaria</taxon>
    </lineage>
</organism>
<gene>
    <name evidence="2" type="ORF">LACBIDRAFT_305041</name>
</gene>
<proteinExistence type="predicted"/>
<protein>
    <submittedName>
        <fullName evidence="2">Predicted protein</fullName>
    </submittedName>
</protein>
<dbReference type="GeneID" id="6070067"/>
<dbReference type="RefSeq" id="XP_001875025.1">
    <property type="nucleotide sequence ID" value="XM_001874990.1"/>
</dbReference>
<keyword evidence="1" id="KW-0472">Membrane</keyword>
<dbReference type="Proteomes" id="UP000001194">
    <property type="component" value="Unassembled WGS sequence"/>
</dbReference>
<keyword evidence="1" id="KW-1133">Transmembrane helix</keyword>
<evidence type="ECO:0000313" key="2">
    <source>
        <dbReference type="EMBL" id="EDR14466.1"/>
    </source>
</evidence>
<dbReference type="InParanoid" id="B0CTB2"/>
<evidence type="ECO:0000313" key="3">
    <source>
        <dbReference type="Proteomes" id="UP000001194"/>
    </source>
</evidence>
<keyword evidence="1" id="KW-0812">Transmembrane</keyword>
<accession>B0CTB2</accession>
<feature type="transmembrane region" description="Helical" evidence="1">
    <location>
        <begin position="40"/>
        <end position="58"/>
    </location>
</feature>
<dbReference type="AlphaFoldDB" id="B0CTB2"/>
<sequence>MSRVYGGYLPRASSFSAYQSYGALDGRRESEGPEEEQCESFWPAVSGLFLITAVIVLIRSIGGK</sequence>
<dbReference type="EMBL" id="DS547092">
    <property type="protein sequence ID" value="EDR14466.1"/>
    <property type="molecule type" value="Genomic_DNA"/>
</dbReference>
<reference evidence="2 3" key="1">
    <citation type="journal article" date="2008" name="Nature">
        <title>The genome of Laccaria bicolor provides insights into mycorrhizal symbiosis.</title>
        <authorList>
            <person name="Martin F."/>
            <person name="Aerts A."/>
            <person name="Ahren D."/>
            <person name="Brun A."/>
            <person name="Danchin E.G.J."/>
            <person name="Duchaussoy F."/>
            <person name="Gibon J."/>
            <person name="Kohler A."/>
            <person name="Lindquist E."/>
            <person name="Pereda V."/>
            <person name="Salamov A."/>
            <person name="Shapiro H.J."/>
            <person name="Wuyts J."/>
            <person name="Blaudez D."/>
            <person name="Buee M."/>
            <person name="Brokstein P."/>
            <person name="Canbaeck B."/>
            <person name="Cohen D."/>
            <person name="Courty P.E."/>
            <person name="Coutinho P.M."/>
            <person name="Delaruelle C."/>
            <person name="Detter J.C."/>
            <person name="Deveau A."/>
            <person name="DiFazio S."/>
            <person name="Duplessis S."/>
            <person name="Fraissinet-Tachet L."/>
            <person name="Lucic E."/>
            <person name="Frey-Klett P."/>
            <person name="Fourrey C."/>
            <person name="Feussner I."/>
            <person name="Gay G."/>
            <person name="Grimwood J."/>
            <person name="Hoegger P.J."/>
            <person name="Jain P."/>
            <person name="Kilaru S."/>
            <person name="Labbe J."/>
            <person name="Lin Y.C."/>
            <person name="Legue V."/>
            <person name="Le Tacon F."/>
            <person name="Marmeisse R."/>
            <person name="Melayah D."/>
            <person name="Montanini B."/>
            <person name="Muratet M."/>
            <person name="Nehls U."/>
            <person name="Niculita-Hirzel H."/>
            <person name="Oudot-Le Secq M.P."/>
            <person name="Peter M."/>
            <person name="Quesneville H."/>
            <person name="Rajashekar B."/>
            <person name="Reich M."/>
            <person name="Rouhier N."/>
            <person name="Schmutz J."/>
            <person name="Yin T."/>
            <person name="Chalot M."/>
            <person name="Henrissat B."/>
            <person name="Kuees U."/>
            <person name="Lucas S."/>
            <person name="Van de Peer Y."/>
            <person name="Podila G.K."/>
            <person name="Polle A."/>
            <person name="Pukkila P.J."/>
            <person name="Richardson P.M."/>
            <person name="Rouze P."/>
            <person name="Sanders I.R."/>
            <person name="Stajich J.E."/>
            <person name="Tunlid A."/>
            <person name="Tuskan G."/>
            <person name="Grigoriev I.V."/>
        </authorList>
    </citation>
    <scope>NUCLEOTIDE SEQUENCE [LARGE SCALE GENOMIC DNA]</scope>
    <source>
        <strain evidence="3">S238N-H82 / ATCC MYA-4686</strain>
    </source>
</reference>
<dbReference type="KEGG" id="lbc:LACBIDRAFT_305041"/>
<name>B0CTB2_LACBS</name>
<dbReference type="HOGENOM" id="CLU_2868032_0_0_1"/>